<feature type="region of interest" description="Immunosuppression" evidence="32">
    <location>
        <begin position="584"/>
        <end position="602"/>
    </location>
</feature>
<keyword evidence="17 32" id="KW-1161">Viral attachment to host cell</keyword>
<dbReference type="Pfam" id="PF00516">
    <property type="entry name" value="GP120"/>
    <property type="match status" value="1"/>
</dbReference>
<evidence type="ECO:0000256" key="21">
    <source>
        <dbReference type="ARBA" id="ARBA00022890"/>
    </source>
</evidence>
<comment type="similarity">
    <text evidence="32">Belongs to the HIV-1 env protein family.</text>
</comment>
<feature type="transmembrane region" description="Helical" evidence="33">
    <location>
        <begin position="688"/>
        <end position="715"/>
    </location>
</feature>
<evidence type="ECO:0000256" key="8">
    <source>
        <dbReference type="ARBA" id="ARBA00022510"/>
    </source>
</evidence>
<feature type="disulfide bond" evidence="32">
    <location>
        <begin position="608"/>
        <end position="614"/>
    </location>
</feature>
<feature type="compositionally biased region" description="Basic and acidic residues" evidence="34">
    <location>
        <begin position="733"/>
        <end position="742"/>
    </location>
</feature>
<dbReference type="GO" id="GO:0055036">
    <property type="term" value="C:virion membrane"/>
    <property type="evidence" value="ECO:0007669"/>
    <property type="project" value="UniProtKB-SubCell"/>
</dbReference>
<evidence type="ECO:0000256" key="13">
    <source>
        <dbReference type="ARBA" id="ARBA00022685"/>
    </source>
</evidence>
<keyword evidence="13 32" id="KW-0165">Cleavage on pair of basic residues</keyword>
<comment type="function">
    <text evidence="32">Surface protein gp120: Attaches the virus to the host lymphoid cell by binding to the primary receptor CD4. This interaction induces a structural rearrangement creating a high affinity binding site for a chemokine coreceptor like CXCR4 and/or CCR5. Acts as a ligand for CD209/DC-SIGN and CLEC4M/DC-SIGNR, which are respectively found on dendritic cells (DCs), and on endothelial cells of liver sinusoids and lymph node sinuses. These interactions allow capture of viral particles at mucosal surfaces by these cells and subsequent transmission to permissive cells. HIV subverts the migration properties of dendritic cells to gain access to CD4+ T-cells in lymph nodes. Virus transmission to permissive T-cells occurs either in trans (without DCs infection, through viral capture and transmission), or in cis (following DCs productive infection, through the usual CD4-gp120 interaction), thereby inducing a robust infection. In trans infection, bound virions remain infectious over days and it is proposed that they are not degraded, but protected in non-lysosomal acidic organelles within the DCs close to the cell membrane thus contributing to the viral infectious potential during DCs' migration from the periphery to the lymphoid tissues. On arrival at lymphoid tissues, intact virions recycle back to DCs' cell surface allowing virus transmission to CD4+ T-cells.</text>
</comment>
<dbReference type="Proteomes" id="UP000164935">
    <property type="component" value="Genome"/>
</dbReference>
<evidence type="ECO:0000256" key="29">
    <source>
        <dbReference type="ARBA" id="ARBA00023280"/>
    </source>
</evidence>
<feature type="short sequence motif" description="Di-leucine internalization motif" evidence="32">
    <location>
        <begin position="872"/>
        <end position="873"/>
    </location>
</feature>
<keyword evidence="30 32" id="KW-0449">Lipoprotein</keyword>
<feature type="region of interest" description="Fusion peptide" evidence="32">
    <location>
        <begin position="522"/>
        <end position="542"/>
    </location>
</feature>
<evidence type="ECO:0000256" key="34">
    <source>
        <dbReference type="SAM" id="MobiDB-lite"/>
    </source>
</evidence>
<evidence type="ECO:0000256" key="1">
    <source>
        <dbReference type="ARBA" id="ARBA00004402"/>
    </source>
</evidence>
<evidence type="ECO:0000256" key="18">
    <source>
        <dbReference type="ARBA" id="ARBA00022844"/>
    </source>
</evidence>
<evidence type="ECO:0000256" key="7">
    <source>
        <dbReference type="ARBA" id="ARBA00022506"/>
    </source>
</evidence>
<dbReference type="CDD" id="cd09909">
    <property type="entry name" value="HIV-1-like_HR1-HR2"/>
    <property type="match status" value="1"/>
</dbReference>
<keyword evidence="16 32" id="KW-0732">Signal</keyword>
<dbReference type="FunFam" id="1.10.287.210:FF:000001">
    <property type="entry name" value="Envelope glycoprotein gp160"/>
    <property type="match status" value="1"/>
</dbReference>
<feature type="region of interest" description="CD4-binding loop" evidence="32">
    <location>
        <begin position="370"/>
        <end position="380"/>
    </location>
</feature>
<evidence type="ECO:0000256" key="19">
    <source>
        <dbReference type="ARBA" id="ARBA00022870"/>
    </source>
</evidence>
<evidence type="ECO:0000256" key="23">
    <source>
        <dbReference type="ARBA" id="ARBA00023046"/>
    </source>
</evidence>
<dbReference type="SUPFAM" id="SSF56502">
    <property type="entry name" value="gp120 core"/>
    <property type="match status" value="2"/>
</dbReference>
<comment type="PTM">
    <text evidence="32">Highly glycosylated by host. The high number of glycan on the protein is reffered to as 'glycan shield' because it contributes to hide protein sequence from adaptive immune system.</text>
</comment>
<keyword evidence="19 32" id="KW-1043">Host membrane</keyword>
<feature type="disulfide bond" evidence="32">
    <location>
        <begin position="225"/>
        <end position="254"/>
    </location>
</feature>
<comment type="subcellular location">
    <molecule>Transmembrane protein gp41</molecule>
    <subcellularLocation>
        <location evidence="32">Virion membrane</location>
        <topology evidence="32">Single-pass type I membrane protein</topology>
    </subcellularLocation>
    <subcellularLocation>
        <location evidence="32">Host cell membrane</location>
        <topology evidence="32">Single-pass type I membrane protein</topology>
    </subcellularLocation>
    <subcellularLocation>
        <location evidence="32">Host endosome membrane</location>
        <topology evidence="32">Single-pass type I membrane protein</topology>
    </subcellularLocation>
    <text evidence="32">It is probably concentrated at the site of budding and incorporated into the virions possibly by contacts between the cytoplasmic tail of Env and the N-terminus of Gag.</text>
</comment>
<dbReference type="FunFam" id="2.170.40.20:FF:000003">
    <property type="entry name" value="Envelope glycoprotein gp160"/>
    <property type="match status" value="1"/>
</dbReference>
<keyword evidence="27 32" id="KW-1015">Disulfide bond</keyword>
<feature type="domain" description="Retroviral envelope protein GP41-like" evidence="36">
    <location>
        <begin position="540"/>
        <end position="730"/>
    </location>
</feature>
<comment type="function">
    <text evidence="32">Transmembrane protein gp41: Acts as a class I viral fusion protein. Under the current model, the protein has at least 3 conformational states: pre-fusion native state, pre-hairpin intermediate state, and post-fusion hairpin state. During fusion of viral and target intracellular membranes, the coiled coil regions (heptad repeats) assume a trimer-of-hairpins structure, positioning the fusion peptide in close proximity to the C-terminal region of the ectodomain. The formation of this structure appears to drive apposition and subsequent fusion of viral and target cell membranes. Complete fusion occurs in host cell endosomes and is dynamin-dependent, however some lipid transfer might occur at the plasma membrane. The virus undergoes clathrin-dependent internalization long before endosomal fusion, thus minimizing the surface exposure of conserved viral epitopes during fusion and reducing the efficacy of inhibitors targeting these epitopes. Membranes fusion leads to delivery of the nucleocapsid into the cytoplasm.</text>
</comment>
<dbReference type="GO" id="GO:0019031">
    <property type="term" value="C:viral envelope"/>
    <property type="evidence" value="ECO:0007669"/>
    <property type="project" value="UniProtKB-KW"/>
</dbReference>
<dbReference type="Pfam" id="PF00517">
    <property type="entry name" value="GP41"/>
    <property type="match status" value="1"/>
</dbReference>
<comment type="domain">
    <text evidence="32">Some of the most genetically diverse regions of the viral genome are present in Env. They are called variable regions 1 through 5 (V1 through V5). Coreceptor usage of gp120 is determined mainly by the primary structure of the third variable region (V3) in the outer domain of gp120. The sequence of V3 determines which coreceptor, CCR5 and/or CXCR4 (corresponding to R5/macrophage, X4/T cell and R5X4/T cell and macrophage tropism), is used to trigger the fusion potential of the Env complex, and hence which cells the virus can infect. Binding to CCR5 involves a region adjacent in addition to V3.</text>
</comment>
<evidence type="ECO:0000256" key="11">
    <source>
        <dbReference type="ARBA" id="ARBA00022581"/>
    </source>
</evidence>
<keyword evidence="12 32" id="KW-1162">Viral penetration into host cytoplasm</keyword>
<evidence type="ECO:0000256" key="32">
    <source>
        <dbReference type="HAMAP-Rule" id="MF_04083"/>
    </source>
</evidence>
<dbReference type="FunFam" id="2.170.40.20:FF:000004">
    <property type="entry name" value="Envelope glycoprotein gp160"/>
    <property type="match status" value="1"/>
</dbReference>
<comment type="miscellaneous">
    <text evidence="32">Inhibitors targeting HIV-1 viral envelope proteins are used as antiretroviral drugs. Attachment of virions to the cell surface via non-specific interactions and CD4 binding can be blocked by inhibitors that include cyanovirin-N, cyclotriazadisulfonamide analogs, PRO 2000, TNX 355 and PRO 542. In addition, BMS 806 can block CD4-induced conformational changes. Env interactions with the coreceptor molecules can be targeted by CCR5 antagonists including SCH-D, maraviroc (UK 427857) and aplaviroc (GW 873140), and the CXCR4 antagonist AMD 070. Fusion of viral and cellular membranes can be inhibited by peptides such as enfuvirtide and tifuvirtide (T 1249). Resistance to inhibitors associated with mutations in Env are observed. Most of the time, single mutations confer only a modest reduction in drug susceptibility. Combination of several mutations is usually required to develop a high-level drug resistance.</text>
</comment>
<evidence type="ECO:0000256" key="28">
    <source>
        <dbReference type="ARBA" id="ARBA00023180"/>
    </source>
</evidence>
<dbReference type="GO" id="GO:0019062">
    <property type="term" value="P:virion attachment to host cell"/>
    <property type="evidence" value="ECO:0007669"/>
    <property type="project" value="UniProtKB-UniRule"/>
</dbReference>
<dbReference type="GO" id="GO:0020002">
    <property type="term" value="C:host cell plasma membrane"/>
    <property type="evidence" value="ECO:0007669"/>
    <property type="project" value="UniProtKB-SubCell"/>
</dbReference>
<evidence type="ECO:0000256" key="16">
    <source>
        <dbReference type="ARBA" id="ARBA00022729"/>
    </source>
</evidence>
<proteinExistence type="inferred from homology"/>
<evidence type="ECO:0000256" key="30">
    <source>
        <dbReference type="ARBA" id="ARBA00023288"/>
    </source>
</evidence>
<evidence type="ECO:0000256" key="33">
    <source>
        <dbReference type="RuleBase" id="RU363095"/>
    </source>
</evidence>
<keyword evidence="22 32" id="KW-1133">Transmembrane helix</keyword>
<dbReference type="GO" id="GO:0044175">
    <property type="term" value="C:host cell endosome membrane"/>
    <property type="evidence" value="ECO:0007669"/>
    <property type="project" value="UniProtKB-SubCell"/>
</dbReference>
<dbReference type="SUPFAM" id="SSF58069">
    <property type="entry name" value="Virus ectodomain"/>
    <property type="match status" value="1"/>
</dbReference>
<keyword evidence="31 32" id="KW-1160">Virus entry into host cell</keyword>
<feature type="short sequence motif" description="YXXL motif; contains endocytosis signal" evidence="32">
    <location>
        <begin position="722"/>
        <end position="725"/>
    </location>
</feature>
<keyword evidence="25 32" id="KW-0472">Membrane</keyword>
<keyword evidence="10 32" id="KW-1165">Clathrin-mediated endocytosis of virus by host</keyword>
<dbReference type="InterPro" id="IPR000328">
    <property type="entry name" value="GP41-like"/>
</dbReference>
<evidence type="ECO:0000256" key="5">
    <source>
        <dbReference type="ARBA" id="ARBA00004578"/>
    </source>
</evidence>
<evidence type="ECO:0000256" key="24">
    <source>
        <dbReference type="ARBA" id="ARBA00023054"/>
    </source>
</evidence>
<evidence type="ECO:0000256" key="6">
    <source>
        <dbReference type="ARBA" id="ARBA00004650"/>
    </source>
</evidence>
<dbReference type="InterPro" id="IPR037527">
    <property type="entry name" value="Gp160"/>
</dbReference>
<feature type="chain" id="PRO_5023417164" description="Transmembrane protein gp41" evidence="32">
    <location>
        <begin position="522"/>
        <end position="873"/>
    </location>
</feature>
<evidence type="ECO:0000256" key="10">
    <source>
        <dbReference type="ARBA" id="ARBA00022570"/>
    </source>
</evidence>
<comment type="function">
    <text evidence="32">Envelope glycoprotein gp160: Oligomerizes in the host endoplasmic reticulum into predominantly trimers. In a second time, gp160 transits in the host Golgi, where glycosylation is completed. The precursor is then proteolytically cleaved in the trans-Golgi and thereby activated by cellular furin or furin-like proteases to produce gp120 and gp41.</text>
</comment>
<dbReference type="GO" id="GO:0019082">
    <property type="term" value="P:viral protein processing"/>
    <property type="evidence" value="ECO:0007669"/>
    <property type="project" value="UniProtKB-UniRule"/>
</dbReference>
<evidence type="ECO:0000256" key="9">
    <source>
        <dbReference type="ARBA" id="ARBA00022511"/>
    </source>
</evidence>
<dbReference type="InterPro" id="IPR000777">
    <property type="entry name" value="HIV1_Gp120"/>
</dbReference>
<comment type="subunit">
    <text evidence="32">The mature envelope protein (Env) consists of a homotrimer of non-covalently associated gp120-gp41 heterodimers. The resulting complex protrudes from the virus surface as a spike. There seems to be as few as 10 spikes on the average virion. Surface protein gp120 interacts with host CD4, CCR5 and CXCR4. Gp120 also interacts with the C-type lectins CD209/DC-SIGN and CLEC4M/DC-SIGNR (collectively referred to as DC-SIGN(R)). Gp120 and gp41 interact with GalCer. Gp120 interacts with host ITGA4/ITGB7 complex; on CD4+ T-cells, this interaction results in rapid activation of integrin ITGAL/LFA-1, which facilitates efficient cell-to-cell spreading of HIV-1. Gp120 interacts with cell-associated heparan sulfate; this interaction increases virus infectivity on permissive cells and may be involved in infection of CD4- cells.</text>
</comment>
<evidence type="ECO:0000256" key="31">
    <source>
        <dbReference type="ARBA" id="ARBA00023296"/>
    </source>
</evidence>
<dbReference type="HAMAP" id="MF_04083">
    <property type="entry name" value="HIV_ENV"/>
    <property type="match status" value="1"/>
</dbReference>
<evidence type="ECO:0000259" key="36">
    <source>
        <dbReference type="Pfam" id="PF00517"/>
    </source>
</evidence>
<keyword evidence="8 32" id="KW-1170">Fusion of virus membrane with host endosomal membrane</keyword>
<dbReference type="Gene3D" id="1.20.5.490">
    <property type="entry name" value="Single helix bin"/>
    <property type="match status" value="1"/>
</dbReference>
<feature type="transmembrane region" description="Helical" evidence="33">
    <location>
        <begin position="20"/>
        <end position="41"/>
    </location>
</feature>
<gene>
    <name evidence="32 37" type="primary">env</name>
</gene>
<feature type="coiled-coil region" evidence="32">
    <location>
        <begin position="643"/>
        <end position="677"/>
    </location>
</feature>
<evidence type="ECO:0000256" key="4">
    <source>
        <dbReference type="ARBA" id="ARBA00004563"/>
    </source>
</evidence>
<comment type="domain">
    <text evidence="32">The membrane proximal external region (MPER) present in gp41 is a tryptophan-rich region recognized by the antibodies 2F5, Z13, and 4E10. MPER seems to play a role in fusion.</text>
</comment>
<evidence type="ECO:0000256" key="20">
    <source>
        <dbReference type="ARBA" id="ARBA00022879"/>
    </source>
</evidence>
<dbReference type="FunFam" id="1.20.5.490:FF:000001">
    <property type="entry name" value="Envelope glycoprotein gp160"/>
    <property type="match status" value="1"/>
</dbReference>
<keyword evidence="11 32" id="KW-0945">Host-virus interaction</keyword>
<feature type="topological domain" description="Cytoplasmic" evidence="32">
    <location>
        <begin position="716"/>
        <end position="873"/>
    </location>
</feature>
<keyword evidence="24 32" id="KW-0175">Coiled coil</keyword>
<sequence length="873" mass="99251">MRVKGTKMNWPNLWKWGTLIIGLVIMCSASDNLWVTVYYGVPVWRDADTTLFCASDAKAHDTEAHNVWATYACVPTDPNPQEIPLENVTENFNMWKNNMVEQMQEDVISLWDQSLKPCVKLTPLCVTLKCANLTNLKNTTYNNSTIYKDLENITNEVTNCTFNMTTELTDKRRMVHALFYRLDIVPINDSRKNGSGEYRLINCNTSVIKQACPKISFDPIPIHYCTPAGYALLKCNDKNFNGTGPCKNVSSVQCTHGIKPVVSTQLLLNGSLAEEDIIIRSENLTDNAKTIIVHLNKSVEIKCTRPSNNTRTSIPIGPGQTFYKTGDIIGDIRQAYCEINGTQWNETLKQVVEKLKEHYPNKTTISFQPHSGGDLEVTMHHFNCRGEFFYCNTTKLFNRTWTHNGTIWTQNGTMRGDNVNGTIILPCRIKQIINMWQRAGQAMYAPPIRGVIKCVSNITGILLTSDNGGTKKNTNETFRPGGGDMKDNWRNELYKYKVVQIEPLGVAPTRAKRRVVEREKRAVGIGAMIFGFLGAAGSTMGAASITLTVQARQLLSGIVQQQSNLLRAIEAQQHMLQLTVWGIKQLQARVLAVERYLQDQKFLGLWGCSSKTVCTTAVPWNKTWSNKSYEEIWNNMTWIEWEREISNYTNQIYEILTESQNQQEKNEKDLLELDKWASLWNWFSISKWLWYIKIFIMIVGGLIGLRIIFAVLSIVNRVRQGYSPLSFQIPSHHQREPDRPEGIEEGGGEQDRNRSVRLVSGFLALAWDDLRSLCLFSYHRLRDFILIVARTVELLGHSSLKGLRRGWEGLKYLGNLLIYWGQELKTSAISLLNTIAVAVAGWTDRVIEVAQGAWRAILHIPRRIRQGLERALL</sequence>
<evidence type="ECO:0000256" key="25">
    <source>
        <dbReference type="ARBA" id="ARBA00023136"/>
    </source>
</evidence>
<keyword evidence="20 32" id="KW-0261">Viral envelope protein</keyword>
<comment type="PTM">
    <text evidence="32">Palmitoylation of the transmembrane protein and of Env polyprotein (prior to its proteolytic cleavage) is essential for their association with host cell membrane lipid rafts. Palmitoylation is therefore required for envelope trafficking to classical lipid rafts, but not for viral replication.</text>
</comment>
<comment type="miscellaneous">
    <text evidence="32">HIV-1 lineages are divided in three main groups, M (for Major), O (for Outlier), and N (for New, or Non-M, Non-O). The vast majority of strains found worldwide belong to the group M. Group O seems to be endemic to and largely confined to Cameroon and neighboring countries in West Central Africa, where these viruses represent a small minority of HIV-1 strains. The group N is represented by a limited number of isolates from Cameroonian persons. The group M is further subdivided in 9 clades or subtypes (A to D, F to H, J and K).</text>
</comment>
<keyword evidence="18 32" id="KW-0946">Virion</keyword>
<comment type="domain">
    <text evidence="32">The YXXL motif is involved in determining the exact site of viral release at the surface of infected mononuclear cells and promotes endocytosis. YXXL and di-leucine endocytosis motifs interact directly or indirectly with the clathrin adapter complexes, opperate independently, and their activities are not additive.</text>
</comment>
<evidence type="ECO:0000256" key="15">
    <source>
        <dbReference type="ARBA" id="ARBA00022703"/>
    </source>
</evidence>
<comment type="caution">
    <text evidence="32 33">Lacks conserved residue(s) required for the propagation of feature annotation.</text>
</comment>
<evidence type="ECO:0000256" key="14">
    <source>
        <dbReference type="ARBA" id="ARBA00022692"/>
    </source>
</evidence>
<keyword evidence="7 32" id="KW-1168">Fusion of virus membrane with host membrane</keyword>
<comment type="subcellular location">
    <molecule>Surface protein gp120</molecule>
    <subcellularLocation>
        <location evidence="32">Virion membrane</location>
        <topology evidence="32">Peripheral membrane protein</topology>
    </subcellularLocation>
    <subcellularLocation>
        <location evidence="32">Host cell membrane</location>
        <topology evidence="32">Peripheral membrane protein</topology>
    </subcellularLocation>
    <subcellularLocation>
        <location evidence="32">Host endosome membrane</location>
        <topology evidence="32">Single-pass type I membrane protein</topology>
    </subcellularLocation>
    <text evidence="32">The surface protein is not anchored to the viral envelope, but associates with the extravirion surface through its binding to TM. It is probably concentrated at the site of budding and incorporated into the virions possibly by contacts between the cytoplasmic tail of Env and the N-terminus of Gag.</text>
</comment>
<keyword evidence="21 32" id="KW-1164">Virus endocytosis by host</keyword>
<feature type="lipid moiety-binding region" description="S-palmitoyl cysteine; by host" evidence="32">
    <location>
        <position position="774"/>
    </location>
</feature>
<name>K0GI15_HV1</name>
<reference evidence="37 38" key="1">
    <citation type="journal article" date="2012" name="Nature">
        <title>Increased HIV-1 vaccine efficacy against viruses with genetic signatures in Env V2.</title>
        <authorList>
            <person name="Rolland M."/>
            <person name="Edlefsen P.T."/>
            <person name="Larsen B.B."/>
            <person name="Tovanabutra S."/>
            <person name="Sanders-Buell E."/>
            <person name="Hertz T."/>
            <person name="de Camp A.C."/>
            <person name="Carrico C."/>
            <person name="Menis S."/>
            <person name="Magaret C.A."/>
            <person name="Ahmed H."/>
            <person name="Juraska M."/>
            <person name="Chen L."/>
            <person name="Konopa P."/>
            <person name="Nariya S."/>
            <person name="Stoddard J.N."/>
            <person name="Wong K."/>
            <person name="Zhao H."/>
            <person name="Deng W."/>
            <person name="Maust B.S."/>
            <person name="Bose M."/>
            <person name="Howell S."/>
            <person name="Bates A."/>
            <person name="Lazzaro M."/>
            <person name="O'Sullivan A."/>
            <person name="Lei E."/>
            <person name="Bradfield A."/>
            <person name="Ibitamuno G."/>
            <person name="Assawadarachai V."/>
            <person name="O'Connell R.J."/>
            <person name="de Souza M.S."/>
            <person name="Nitayaphan S."/>
            <person name="Rerks-Ngarm S."/>
            <person name="Robb M.L."/>
            <person name="McLellan J.S."/>
            <person name="Georgiev I."/>
            <person name="Kwong P.D."/>
            <person name="Carlson J.M."/>
            <person name="Michael N.L."/>
            <person name="Schief W.R."/>
            <person name="Gilbert P.B."/>
            <person name="Mullins J.I."/>
            <person name="Kim J.H."/>
        </authorList>
    </citation>
    <scope>NUCLEOTIDE SEQUENCE [LARGE SCALE GENOMIC DNA]</scope>
    <source>
        <strain evidence="37">AA013a05</strain>
    </source>
</reference>
<keyword evidence="29 32" id="KW-0899">Viral immunoevasion</keyword>
<dbReference type="GO" id="GO:0019064">
    <property type="term" value="P:fusion of virus membrane with host plasma membrane"/>
    <property type="evidence" value="ECO:0007669"/>
    <property type="project" value="UniProtKB-UniRule"/>
</dbReference>
<comment type="domain">
    <text evidence="32 33">The 17 amino acids long immunosuppressive region is present in many retroviral envelope proteins. Synthetic peptides derived from this relatively conserved sequence inhibit immune function in vitro and in vivo.</text>
</comment>
<evidence type="ECO:0000259" key="35">
    <source>
        <dbReference type="Pfam" id="PF00516"/>
    </source>
</evidence>
<dbReference type="GO" id="GO:0075512">
    <property type="term" value="P:clathrin-dependent endocytosis of virus by host cell"/>
    <property type="evidence" value="ECO:0007669"/>
    <property type="project" value="UniProtKB-UniRule"/>
</dbReference>
<organismHost>
    <name type="scientific">Homo sapiens</name>
    <name type="common">Human</name>
    <dbReference type="NCBI Taxonomy" id="9606"/>
</organismHost>
<keyword evidence="15 32" id="KW-0053">Apoptosis</keyword>
<comment type="PTM">
    <text evidence="32">Specific enzymatic cleavages in vivo yield mature proteins. Envelope glycoproteins are synthesized as a inactive precursor that is heavily N-glycosylated and processed likely by host cell furin in the Golgi to yield the mature SU and TM proteins. The cleavage site between SU and TM requires the minimal sequence [KR]-X-[KR]-R. About 2 of the 9 disulfide bonds of gp41 are reduced by P4HB/PDI, following binding to CD4 receptor.</text>
</comment>
<dbReference type="InterPro" id="IPR036377">
    <property type="entry name" value="Gp120_core_sf"/>
</dbReference>
<dbReference type="Gene3D" id="1.10.287.210">
    <property type="match status" value="1"/>
</dbReference>
<protein>
    <recommendedName>
        <fullName evidence="32">Envelope glycoprotein gp160</fullName>
    </recommendedName>
    <alternativeName>
        <fullName evidence="32">Env polyprotein</fullName>
    </alternativeName>
    <component>
        <recommendedName>
            <fullName evidence="32">Surface protein gp120</fullName>
            <shortName evidence="32">SU</shortName>
        </recommendedName>
        <alternativeName>
            <fullName evidence="32">Glycoprotein 120</fullName>
            <shortName evidence="32">gp120</shortName>
        </alternativeName>
    </component>
    <component>
        <recommendedName>
            <fullName evidence="32">Transmembrane protein gp41</fullName>
            <shortName evidence="32">TM</shortName>
        </recommendedName>
        <alternativeName>
            <fullName evidence="32">Glycoprotein 41</fullName>
            <shortName evidence="32">gp41</shortName>
        </alternativeName>
    </component>
</protein>
<evidence type="ECO:0000256" key="2">
    <source>
        <dbReference type="ARBA" id="ARBA00004433"/>
    </source>
</evidence>
<dbReference type="GO" id="GO:0005198">
    <property type="term" value="F:structural molecule activity"/>
    <property type="evidence" value="ECO:0007669"/>
    <property type="project" value="UniProtKB-UniRule"/>
</dbReference>
<feature type="disulfide bond" evidence="32">
    <location>
        <begin position="235"/>
        <end position="246"/>
    </location>
</feature>
<comment type="domain">
    <text evidence="32">The CD4-binding region is targeted by the antibody b12.</text>
</comment>
<dbReference type="GO" id="GO:0016020">
    <property type="term" value="C:membrane"/>
    <property type="evidence" value="ECO:0007669"/>
    <property type="project" value="UniProtKB-UniRule"/>
</dbReference>
<evidence type="ECO:0000256" key="22">
    <source>
        <dbReference type="ARBA" id="ARBA00022989"/>
    </source>
</evidence>
<organism evidence="37 38">
    <name type="scientific">Human immunodeficiency virus type 1</name>
    <name type="common">HIV-1</name>
    <dbReference type="NCBI Taxonomy" id="11676"/>
    <lineage>
        <taxon>Viruses</taxon>
        <taxon>Riboviria</taxon>
        <taxon>Pararnavirae</taxon>
        <taxon>Artverviricota</taxon>
        <taxon>Revtraviricetes</taxon>
        <taxon>Ortervirales</taxon>
        <taxon>Retroviridae</taxon>
        <taxon>Orthoretrovirinae</taxon>
        <taxon>Lentivirus</taxon>
        <taxon>Lentivirus humimdef1</taxon>
    </lineage>
</organism>
<evidence type="ECO:0000256" key="17">
    <source>
        <dbReference type="ARBA" id="ARBA00022804"/>
    </source>
</evidence>
<feature type="chain" id="PRO_5023417163" description="Envelope glycoprotein gp160" evidence="32">
    <location>
        <begin position="32"/>
        <end position="873"/>
    </location>
</feature>
<evidence type="ECO:0000256" key="12">
    <source>
        <dbReference type="ARBA" id="ARBA00022595"/>
    </source>
</evidence>
<dbReference type="GO" id="GO:0052031">
    <property type="term" value="P:symbiont-mediated perturbation of host defense response"/>
    <property type="evidence" value="ECO:0007669"/>
    <property type="project" value="UniProtKB-UniRule"/>
</dbReference>
<evidence type="ECO:0000256" key="3">
    <source>
        <dbReference type="ARBA" id="ARBA00004505"/>
    </source>
</evidence>
<feature type="disulfide bond" evidence="32">
    <location>
        <begin position="53"/>
        <end position="73"/>
    </location>
</feature>
<dbReference type="GO" id="GO:1903908">
    <property type="term" value="P:positive regulation of plasma membrane raft polarization"/>
    <property type="evidence" value="ECO:0007669"/>
    <property type="project" value="UniProtKB-UniRule"/>
</dbReference>
<feature type="domain" description="Human immunodeficiency virus 1 envelope glycoprotein Gp120" evidence="35">
    <location>
        <begin position="33"/>
        <end position="521"/>
    </location>
</feature>
<comment type="subcellular location">
    <subcellularLocation>
        <location evidence="3">Host cell membrane</location>
        <topology evidence="3">Peripheral membrane protein</topology>
    </subcellularLocation>
    <subcellularLocation>
        <location evidence="1">Host cell membrane</location>
        <topology evidence="1">Single-pass type I membrane protein</topology>
    </subcellularLocation>
    <subcellularLocation>
        <location evidence="2">Host endosome membrane</location>
        <topology evidence="2">Peripheral membrane protein</topology>
    </subcellularLocation>
    <subcellularLocation>
        <location evidence="5">Host endosome membrane</location>
        <topology evidence="5">Single-pass type I membrane protein</topology>
    </subcellularLocation>
    <subcellularLocation>
        <location evidence="6">Virion membrane</location>
        <topology evidence="6">Peripheral membrane protein</topology>
    </subcellularLocation>
    <subcellularLocation>
        <location evidence="4">Virion membrane</location>
        <topology evidence="4">Single-pass type I membrane protein</topology>
    </subcellularLocation>
</comment>
<keyword evidence="28 32" id="KW-0325">Glycoprotein</keyword>
<evidence type="ECO:0000256" key="27">
    <source>
        <dbReference type="ARBA" id="ARBA00023157"/>
    </source>
</evidence>
<keyword evidence="23 32" id="KW-1039">Host endosome</keyword>
<keyword evidence="14 32" id="KW-0812">Transmembrane</keyword>
<dbReference type="GO" id="GO:0039654">
    <property type="term" value="P:fusion of virus membrane with host endosome membrane"/>
    <property type="evidence" value="ECO:0007669"/>
    <property type="project" value="UniProtKB-UniRule"/>
</dbReference>
<evidence type="ECO:0000313" key="37">
    <source>
        <dbReference type="EMBL" id="AFU26764.1"/>
    </source>
</evidence>
<dbReference type="EMBL" id="JX446848">
    <property type="protein sequence ID" value="AFU26764.1"/>
    <property type="molecule type" value="Genomic_RNA"/>
</dbReference>
<evidence type="ECO:0000313" key="38">
    <source>
        <dbReference type="Proteomes" id="UP000164935"/>
    </source>
</evidence>
<dbReference type="Gene3D" id="2.170.40.20">
    <property type="entry name" value="Human immunodeficiency virus 1, Gp160, envelope glycoprotein"/>
    <property type="match status" value="2"/>
</dbReference>
<feature type="region of interest" description="MPER; binding to GalCer" evidence="32">
    <location>
        <begin position="672"/>
        <end position="693"/>
    </location>
</feature>
<keyword evidence="26 32" id="KW-0564">Palmitate</keyword>
<feature type="region of interest" description="Disordered" evidence="34">
    <location>
        <begin position="729"/>
        <end position="750"/>
    </location>
</feature>
<feature type="site" description="Cleavage; by host furin" evidence="32">
    <location>
        <begin position="521"/>
        <end position="522"/>
    </location>
</feature>
<feature type="transmembrane region" description="Helical" evidence="33">
    <location>
        <begin position="522"/>
        <end position="545"/>
    </location>
</feature>
<evidence type="ECO:0000256" key="26">
    <source>
        <dbReference type="ARBA" id="ARBA00023139"/>
    </source>
</evidence>
<keyword evidence="9 32" id="KW-1032">Host cell membrane</keyword>
<accession>K0GI15</accession>
<dbReference type="GO" id="GO:1903911">
    <property type="term" value="P:positive regulation of receptor clustering"/>
    <property type="evidence" value="ECO:0007669"/>
    <property type="project" value="UniProtKB-UniRule"/>
</dbReference>